<dbReference type="Pfam" id="PF00383">
    <property type="entry name" value="dCMP_cyt_deam_1"/>
    <property type="match status" value="1"/>
</dbReference>
<reference evidence="6" key="2">
    <citation type="submission" date="2025-09" db="UniProtKB">
        <authorList>
            <consortium name="Ensembl"/>
        </authorList>
    </citation>
    <scope>IDENTIFICATION</scope>
</reference>
<organism evidence="6 7">
    <name type="scientific">Fundulus heteroclitus</name>
    <name type="common">Killifish</name>
    <name type="synonym">Mummichog</name>
    <dbReference type="NCBI Taxonomy" id="8078"/>
    <lineage>
        <taxon>Eukaryota</taxon>
        <taxon>Metazoa</taxon>
        <taxon>Chordata</taxon>
        <taxon>Craniata</taxon>
        <taxon>Vertebrata</taxon>
        <taxon>Euteleostomi</taxon>
        <taxon>Actinopterygii</taxon>
        <taxon>Neopterygii</taxon>
        <taxon>Teleostei</taxon>
        <taxon>Neoteleostei</taxon>
        <taxon>Acanthomorphata</taxon>
        <taxon>Ovalentaria</taxon>
        <taxon>Atherinomorphae</taxon>
        <taxon>Cyprinodontiformes</taxon>
        <taxon>Fundulidae</taxon>
        <taxon>Fundulus</taxon>
    </lineage>
</organism>
<comment type="similarity">
    <text evidence="3">Belongs to the cytidine and deoxycytidylate deaminase family. ADAT3 subfamily.</text>
</comment>
<evidence type="ECO:0000256" key="1">
    <source>
        <dbReference type="ARBA" id="ARBA00001947"/>
    </source>
</evidence>
<reference evidence="6" key="1">
    <citation type="submission" date="2025-08" db="UniProtKB">
        <authorList>
            <consortium name="Ensembl"/>
        </authorList>
    </citation>
    <scope>IDENTIFICATION</scope>
</reference>
<keyword evidence="7" id="KW-1185">Reference proteome</keyword>
<feature type="region of interest" description="Disordered" evidence="4">
    <location>
        <begin position="325"/>
        <end position="344"/>
    </location>
</feature>
<dbReference type="STRING" id="8078.ENSFHEP00000009443"/>
<dbReference type="PANTHER" id="PTHR11079">
    <property type="entry name" value="CYTOSINE DEAMINASE FAMILY MEMBER"/>
    <property type="match status" value="1"/>
</dbReference>
<dbReference type="Ensembl" id="ENSFHET00000000476.1">
    <property type="protein sequence ID" value="ENSFHEP00000009443.1"/>
    <property type="gene ID" value="ENSFHEG00000010687.1"/>
</dbReference>
<name>A0A3Q2T566_FUNHE</name>
<dbReference type="SUPFAM" id="SSF53927">
    <property type="entry name" value="Cytidine deaminase-like"/>
    <property type="match status" value="1"/>
</dbReference>
<protein>
    <submittedName>
        <fullName evidence="6">Adenosine deaminase tRNA specific 3</fullName>
    </submittedName>
</protein>
<dbReference type="GO" id="GO:0005737">
    <property type="term" value="C:cytoplasm"/>
    <property type="evidence" value="ECO:0007669"/>
    <property type="project" value="TreeGrafter"/>
</dbReference>
<dbReference type="InterPro" id="IPR016193">
    <property type="entry name" value="Cytidine_deaminase-like"/>
</dbReference>
<dbReference type="CDD" id="cd01285">
    <property type="entry name" value="nucleoside_deaminase"/>
    <property type="match status" value="1"/>
</dbReference>
<dbReference type="GeneTree" id="ENSGT00390000010706"/>
<proteinExistence type="inferred from homology"/>
<evidence type="ECO:0000256" key="2">
    <source>
        <dbReference type="ARBA" id="ARBA00022694"/>
    </source>
</evidence>
<comment type="cofactor">
    <cofactor evidence="1">
        <name>Zn(2+)</name>
        <dbReference type="ChEBI" id="CHEBI:29105"/>
    </cofactor>
</comment>
<dbReference type="PROSITE" id="PS51747">
    <property type="entry name" value="CYT_DCMP_DEAMINASES_2"/>
    <property type="match status" value="1"/>
</dbReference>
<dbReference type="GO" id="GO:0052717">
    <property type="term" value="F:tRNA-specific adenosine-34 deaminase activity"/>
    <property type="evidence" value="ECO:0007669"/>
    <property type="project" value="TreeGrafter"/>
</dbReference>
<evidence type="ECO:0000313" key="6">
    <source>
        <dbReference type="Ensembl" id="ENSFHEP00000009443.1"/>
    </source>
</evidence>
<dbReference type="Gene3D" id="3.40.140.10">
    <property type="entry name" value="Cytidine Deaminase, domain 2"/>
    <property type="match status" value="1"/>
</dbReference>
<dbReference type="GO" id="GO:0008033">
    <property type="term" value="P:tRNA processing"/>
    <property type="evidence" value="ECO:0007669"/>
    <property type="project" value="UniProtKB-KW"/>
</dbReference>
<dbReference type="Proteomes" id="UP000265000">
    <property type="component" value="Unplaced"/>
</dbReference>
<feature type="compositionally biased region" description="Basic and acidic residues" evidence="4">
    <location>
        <begin position="325"/>
        <end position="338"/>
    </location>
</feature>
<evidence type="ECO:0000256" key="3">
    <source>
        <dbReference type="ARBA" id="ARBA00038160"/>
    </source>
</evidence>
<sequence length="344" mass="37934">LFKPSDLHWKHLTLYKTWIYNLNHESDSWAAYPVLSDAQSEEVELVEAFAAPILDRKATSRLVGRLNSLYPLSGLQHVKRVRARRDRAGPNPLEVLLCLTRDAPAVEEPSVAALLPAAGDAWDALGEPFVVRIPARPPLTRPQFELASRRWPTTFHEDKRVTAALQGELFCARQKAAMQRFMAAAVAAGMAAGRRGAEPVGAVVVDPAEERVVAVGQDRRRDHPLRHAVMVAIELVAQSQGGGGGSGAAAPYLCTGYDLYVTREPCVMCAMALVHSRVGRVFYGAAAAHGALGTRFKLHAQKDLNHRFQVYSGVLRRDCEDLDRRQNQDRTEVLKPEPEQQALN</sequence>
<dbReference type="SMR" id="A0A3Q2T566"/>
<dbReference type="PANTHER" id="PTHR11079:SF156">
    <property type="entry name" value="INACTIVE TRNA-SPECIFIC ADENOSINE DEAMINASE-LIKE PROTEIN 3-RELATED"/>
    <property type="match status" value="1"/>
</dbReference>
<keyword evidence="2" id="KW-0819">tRNA processing</keyword>
<evidence type="ECO:0000259" key="5">
    <source>
        <dbReference type="PROSITE" id="PS51747"/>
    </source>
</evidence>
<dbReference type="GO" id="GO:0005634">
    <property type="term" value="C:nucleus"/>
    <property type="evidence" value="ECO:0007669"/>
    <property type="project" value="TreeGrafter"/>
</dbReference>
<evidence type="ECO:0000256" key="4">
    <source>
        <dbReference type="SAM" id="MobiDB-lite"/>
    </source>
</evidence>
<accession>A0A3Q2T566</accession>
<dbReference type="InterPro" id="IPR002125">
    <property type="entry name" value="CMP_dCMP_dom"/>
</dbReference>
<feature type="domain" description="CMP/dCMP-type deaminase" evidence="5">
    <location>
        <begin position="176"/>
        <end position="311"/>
    </location>
</feature>
<evidence type="ECO:0000313" key="7">
    <source>
        <dbReference type="Proteomes" id="UP000265000"/>
    </source>
</evidence>
<dbReference type="AlphaFoldDB" id="A0A3Q2T566"/>